<dbReference type="OrthoDB" id="156143at2"/>
<keyword evidence="1" id="KW-0472">Membrane</keyword>
<feature type="transmembrane region" description="Helical" evidence="1">
    <location>
        <begin position="7"/>
        <end position="25"/>
    </location>
</feature>
<evidence type="ECO:0000313" key="3">
    <source>
        <dbReference type="Proteomes" id="UP000030152"/>
    </source>
</evidence>
<dbReference type="PANTHER" id="PTHR14136">
    <property type="entry name" value="BTB_POZ DOMAIN-CONTAINING PROTEIN KCTD9"/>
    <property type="match status" value="1"/>
</dbReference>
<evidence type="ECO:0000313" key="2">
    <source>
        <dbReference type="EMBL" id="KGO85810.1"/>
    </source>
</evidence>
<dbReference type="PANTHER" id="PTHR14136:SF17">
    <property type="entry name" value="BTB_POZ DOMAIN-CONTAINING PROTEIN KCTD9"/>
    <property type="match status" value="1"/>
</dbReference>
<keyword evidence="3" id="KW-1185">Reference proteome</keyword>
<evidence type="ECO:0000256" key="1">
    <source>
        <dbReference type="SAM" id="Phobius"/>
    </source>
</evidence>
<feature type="transmembrane region" description="Helical" evidence="1">
    <location>
        <begin position="37"/>
        <end position="59"/>
    </location>
</feature>
<keyword evidence="1" id="KW-1133">Transmembrane helix</keyword>
<dbReference type="RefSeq" id="WP_020214822.1">
    <property type="nucleotide sequence ID" value="NZ_JRLX01000016.1"/>
</dbReference>
<proteinExistence type="predicted"/>
<accession>A0A0A2MBZ1</accession>
<organism evidence="2 3">
    <name type="scientific">Flavobacterium rivuli WB 3.3-2 = DSM 21788</name>
    <dbReference type="NCBI Taxonomy" id="1121895"/>
    <lineage>
        <taxon>Bacteria</taxon>
        <taxon>Pseudomonadati</taxon>
        <taxon>Bacteroidota</taxon>
        <taxon>Flavobacteriia</taxon>
        <taxon>Flavobacteriales</taxon>
        <taxon>Flavobacteriaceae</taxon>
        <taxon>Flavobacterium</taxon>
    </lineage>
</organism>
<keyword evidence="1" id="KW-0812">Transmembrane</keyword>
<dbReference type="Proteomes" id="UP000030152">
    <property type="component" value="Unassembled WGS sequence"/>
</dbReference>
<dbReference type="InterPro" id="IPR001646">
    <property type="entry name" value="5peptide_repeat"/>
</dbReference>
<name>A0A0A2MBZ1_9FLAO</name>
<dbReference type="eggNOG" id="COG1357">
    <property type="taxonomic scope" value="Bacteria"/>
</dbReference>
<protein>
    <recommendedName>
        <fullName evidence="4">Pentapeptide repeat-containing protein</fullName>
    </recommendedName>
</protein>
<dbReference type="AlphaFoldDB" id="A0A0A2MBZ1"/>
<comment type="caution">
    <text evidence="2">The sequence shown here is derived from an EMBL/GenBank/DDBJ whole genome shotgun (WGS) entry which is preliminary data.</text>
</comment>
<dbReference type="Pfam" id="PF13599">
    <property type="entry name" value="Pentapeptide_4"/>
    <property type="match status" value="1"/>
</dbReference>
<sequence>MKKTELIFISAMLTVIICIAVYFSIDDYKTEVFWKNILVEVHGMIIDFFLIGVMLSLLLNYQESKKEISDLKRIIDFNRFISSEEAKHKIVTAIKDLNSKKIYDIKLQQCKLNGILMQKIILKSSSIHGTDFSNSNMNGADLSHLKSEGTKFYGSIIRNCNFSCTKFYRLEMHDSKGKNCNFTQATLIKSNIVNSDLESSDFRQCLINKTNLSNSNLKSVDFRGSEFDEINFSNTNLKNAKFQNCNFKNNITFTNANLSNTNFTGCINLPVQNLILAQSLQGAKFDSNIMIQLQSLGANI</sequence>
<dbReference type="EMBL" id="JRLX01000016">
    <property type="protein sequence ID" value="KGO85810.1"/>
    <property type="molecule type" value="Genomic_DNA"/>
</dbReference>
<dbReference type="STRING" id="1121895.GCA_000378485_03646"/>
<dbReference type="SUPFAM" id="SSF141571">
    <property type="entry name" value="Pentapeptide repeat-like"/>
    <property type="match status" value="1"/>
</dbReference>
<reference evidence="2 3" key="1">
    <citation type="submission" date="2013-09" db="EMBL/GenBank/DDBJ databases">
        <authorList>
            <person name="Zeng Z."/>
            <person name="Chen C."/>
        </authorList>
    </citation>
    <scope>NUCLEOTIDE SEQUENCE [LARGE SCALE GENOMIC DNA]</scope>
    <source>
        <strain evidence="2 3">WB 3.3-2</strain>
    </source>
</reference>
<gene>
    <name evidence="2" type="ORF">Q765_14390</name>
</gene>
<dbReference type="InterPro" id="IPR051082">
    <property type="entry name" value="Pentapeptide-BTB/POZ_domain"/>
</dbReference>
<dbReference type="Gene3D" id="2.160.20.80">
    <property type="entry name" value="E3 ubiquitin-protein ligase SopA"/>
    <property type="match status" value="1"/>
</dbReference>
<evidence type="ECO:0008006" key="4">
    <source>
        <dbReference type="Google" id="ProtNLM"/>
    </source>
</evidence>
<dbReference type="Pfam" id="PF00805">
    <property type="entry name" value="Pentapeptide"/>
    <property type="match status" value="1"/>
</dbReference>